<dbReference type="Proteomes" id="UP001163285">
    <property type="component" value="Chromosome"/>
</dbReference>
<dbReference type="Proteomes" id="UP001160758">
    <property type="component" value="Unassembled WGS sequence"/>
</dbReference>
<dbReference type="EMBL" id="BPOP01000073">
    <property type="protein sequence ID" value="GJB94061.1"/>
    <property type="molecule type" value="Genomic_DNA"/>
</dbReference>
<dbReference type="AlphaFoldDB" id="A0A3G9INW9"/>
<dbReference type="EMBL" id="CP110176">
    <property type="protein sequence ID" value="UZC85181.1"/>
    <property type="molecule type" value="Genomic_DNA"/>
</dbReference>
<dbReference type="SMART" id="SM00052">
    <property type="entry name" value="EAL"/>
    <property type="match status" value="1"/>
</dbReference>
<dbReference type="SUPFAM" id="SSF141868">
    <property type="entry name" value="EAL domain-like"/>
    <property type="match status" value="1"/>
</dbReference>
<dbReference type="Gene3D" id="3.20.20.450">
    <property type="entry name" value="EAL domain"/>
    <property type="match status" value="1"/>
</dbReference>
<gene>
    <name evidence="3" type="ORF">KAM343_34880</name>
    <name evidence="4" type="ORF">KAM382_41220</name>
    <name evidence="6" type="ORF">N5I07_10890</name>
    <name evidence="5" type="ORF">N5I20_14230</name>
    <name evidence="7" type="ORF">OJY61_15175</name>
</gene>
<dbReference type="PROSITE" id="PS51833">
    <property type="entry name" value="HDOD"/>
    <property type="match status" value="1"/>
</dbReference>
<dbReference type="PROSITE" id="PS50883">
    <property type="entry name" value="EAL"/>
    <property type="match status" value="1"/>
</dbReference>
<dbReference type="PANTHER" id="PTHR33525:SF4">
    <property type="entry name" value="CYCLIC DI-GMP PHOSPHODIESTERASE CDGJ"/>
    <property type="match status" value="1"/>
</dbReference>
<dbReference type="Proteomes" id="UP001161704">
    <property type="component" value="Unassembled WGS sequence"/>
</dbReference>
<evidence type="ECO:0000313" key="7">
    <source>
        <dbReference type="EMBL" id="UZC85181.1"/>
    </source>
</evidence>
<evidence type="ECO:0000313" key="4">
    <source>
        <dbReference type="EMBL" id="GJB94061.1"/>
    </source>
</evidence>
<dbReference type="PANTHER" id="PTHR33525">
    <property type="match status" value="1"/>
</dbReference>
<evidence type="ECO:0000313" key="8">
    <source>
        <dbReference type="Proteomes" id="UP000737420"/>
    </source>
</evidence>
<dbReference type="RefSeq" id="WP_010674657.1">
    <property type="nucleotide sequence ID" value="NZ_AP019195.1"/>
</dbReference>
<evidence type="ECO:0000259" key="1">
    <source>
        <dbReference type="PROSITE" id="PS50883"/>
    </source>
</evidence>
<evidence type="ECO:0000313" key="5">
    <source>
        <dbReference type="EMBL" id="MDH1506218.1"/>
    </source>
</evidence>
<feature type="domain" description="EAL" evidence="1">
    <location>
        <begin position="1"/>
        <end position="204"/>
    </location>
</feature>
<dbReference type="EMBL" id="BPNI01000095">
    <property type="protein sequence ID" value="GJA42692.1"/>
    <property type="molecule type" value="Genomic_DNA"/>
</dbReference>
<dbReference type="EMBL" id="JAOCFT010000001">
    <property type="protein sequence ID" value="MDH1898067.1"/>
    <property type="molecule type" value="Genomic_DNA"/>
</dbReference>
<reference evidence="5" key="2">
    <citation type="submission" date="2022-09" db="EMBL/GenBank/DDBJ databases">
        <title>Intensive care unit water sources are persistently colonized with multi-drug resistant bacteria and are the site of extensive horizontal gene transfer of antibiotic resistance genes.</title>
        <authorList>
            <person name="Diorio-Toth L."/>
        </authorList>
    </citation>
    <scope>NUCLEOTIDE SEQUENCE</scope>
    <source>
        <strain evidence="5">GD03710</strain>
        <strain evidence="6">GD03796</strain>
    </source>
</reference>
<evidence type="ECO:0000259" key="2">
    <source>
        <dbReference type="PROSITE" id="PS51833"/>
    </source>
</evidence>
<evidence type="ECO:0000313" key="6">
    <source>
        <dbReference type="EMBL" id="MDH1898067.1"/>
    </source>
</evidence>
<dbReference type="EMBL" id="JAOCIZ010000057">
    <property type="protein sequence ID" value="MDH1506218.1"/>
    <property type="molecule type" value="Genomic_DNA"/>
</dbReference>
<dbReference type="PIRSF" id="PIRSF003180">
    <property type="entry name" value="DiGMPpdiest_YuxH"/>
    <property type="match status" value="1"/>
</dbReference>
<reference evidence="7" key="3">
    <citation type="submission" date="2023-04" db="EMBL/GenBank/DDBJ databases">
        <title>Whole Genome Sequence of Multi-drug resistant Aeromonas caviae as a gut pathogen in newborn.</title>
        <authorList>
            <person name="Jadhav S.V."/>
            <person name="Saroj S.D."/>
            <person name="Saha U.B."/>
            <person name="Sen S."/>
            <person name="Kher A."/>
        </authorList>
    </citation>
    <scope>NUCLEOTIDE SEQUENCE</scope>
    <source>
        <strain evidence="7">SVJ23</strain>
    </source>
</reference>
<evidence type="ECO:0000313" key="9">
    <source>
        <dbReference type="Proteomes" id="UP001161704"/>
    </source>
</evidence>
<dbReference type="InterPro" id="IPR013976">
    <property type="entry name" value="HDOD"/>
</dbReference>
<dbReference type="InterPro" id="IPR014408">
    <property type="entry name" value="dGMP_Pdiesterase_EAL/HD-GYP"/>
</dbReference>
<dbReference type="Proteomes" id="UP000886939">
    <property type="component" value="Unassembled WGS sequence"/>
</dbReference>
<sequence length="413" mass="47044">MYSYVARQPILDRELNTQAYELLFRDSLDNVFPSVSAQQATSRLVAEQFLQQNIDQLIGDHPCYINFPHSLLLDGLAECLPRDKVVIEILEDAEPDDALLEKVIQLYGLGYRLALDDFTMVSDWDRFLPYIHIIKFDLRSTPQPCIEHFMANHRHLPLTYLAEKVEDQAEFERMKQLGVTLFQGFFFSRPQMVQQPTIPPAQLVVMQLLEVVNQTEPDLDKIEQLLNQDLTLSLKLLRYINHLKRFPQPIASFRQAASSLGHAQLKRFVALIAATSAGSEKSAELHQMSLIRARFCELLAQTHAPAEQAQQAFVTGLFSLLDVLMGEPLDQLLGSIPLTDDIRAALLTRKGKLGFYLAFCEDFEKADWQRVAANTVRLGLNEEKVSHLYLSATAWVNQQLQAMEAQPVHSRQK</sequence>
<protein>
    <submittedName>
        <fullName evidence="3">Diguanylate phosphodiesterase</fullName>
    </submittedName>
    <submittedName>
        <fullName evidence="5">EAL domain-containing protein</fullName>
    </submittedName>
</protein>
<dbReference type="Gene3D" id="1.10.3210.10">
    <property type="entry name" value="Hypothetical protein af1432"/>
    <property type="match status" value="1"/>
</dbReference>
<dbReference type="InterPro" id="IPR035919">
    <property type="entry name" value="EAL_sf"/>
</dbReference>
<dbReference type="SUPFAM" id="SSF109604">
    <property type="entry name" value="HD-domain/PDEase-like"/>
    <property type="match status" value="1"/>
</dbReference>
<dbReference type="Pfam" id="PF00563">
    <property type="entry name" value="EAL"/>
    <property type="match status" value="1"/>
</dbReference>
<organism evidence="5 9">
    <name type="scientific">Aeromonas caviae</name>
    <name type="common">Aeromonas punctata</name>
    <dbReference type="NCBI Taxonomy" id="648"/>
    <lineage>
        <taxon>Bacteria</taxon>
        <taxon>Pseudomonadati</taxon>
        <taxon>Pseudomonadota</taxon>
        <taxon>Gammaproteobacteria</taxon>
        <taxon>Aeromonadales</taxon>
        <taxon>Aeromonadaceae</taxon>
        <taxon>Aeromonas</taxon>
    </lineage>
</organism>
<dbReference type="InterPro" id="IPR052340">
    <property type="entry name" value="RNase_Y/CdgJ"/>
</dbReference>
<evidence type="ECO:0000313" key="3">
    <source>
        <dbReference type="EMBL" id="GJA42692.1"/>
    </source>
</evidence>
<name>A0A3G9INW9_AERCA</name>
<reference evidence="3 8" key="1">
    <citation type="submission" date="2021-07" db="EMBL/GenBank/DDBJ databases">
        <title>Draft genome sequence of carbapenem-resistant Aeromonas spp. in Japan.</title>
        <authorList>
            <person name="Maehana S."/>
            <person name="Suzuki M."/>
            <person name="Kitasato H."/>
        </authorList>
    </citation>
    <scope>NUCLEOTIDE SEQUENCE [LARGE SCALE GENOMIC DNA]</scope>
    <source>
        <strain evidence="3">KAM343</strain>
        <strain evidence="4 8">KAM382</strain>
    </source>
</reference>
<proteinExistence type="predicted"/>
<dbReference type="Pfam" id="PF08668">
    <property type="entry name" value="HDOD"/>
    <property type="match status" value="1"/>
</dbReference>
<accession>A0A3G9INW9</accession>
<feature type="domain" description="HDOD" evidence="2">
    <location>
        <begin position="198"/>
        <end position="384"/>
    </location>
</feature>
<dbReference type="InterPro" id="IPR001633">
    <property type="entry name" value="EAL_dom"/>
</dbReference>
<dbReference type="Proteomes" id="UP000737420">
    <property type="component" value="Unassembled WGS sequence"/>
</dbReference>